<name>A0ABP0UVV4_9BRYO</name>
<organism evidence="1 2">
    <name type="scientific">Sphagnum troendelagicum</name>
    <dbReference type="NCBI Taxonomy" id="128251"/>
    <lineage>
        <taxon>Eukaryota</taxon>
        <taxon>Viridiplantae</taxon>
        <taxon>Streptophyta</taxon>
        <taxon>Embryophyta</taxon>
        <taxon>Bryophyta</taxon>
        <taxon>Sphagnophytina</taxon>
        <taxon>Sphagnopsida</taxon>
        <taxon>Sphagnales</taxon>
        <taxon>Sphagnaceae</taxon>
        <taxon>Sphagnum</taxon>
    </lineage>
</organism>
<reference evidence="1" key="1">
    <citation type="submission" date="2024-02" db="EMBL/GenBank/DDBJ databases">
        <authorList>
            <consortium name="ELIXIR-Norway"/>
            <consortium name="Elixir Norway"/>
        </authorList>
    </citation>
    <scope>NUCLEOTIDE SEQUENCE</scope>
</reference>
<proteinExistence type="predicted"/>
<sequence length="86" mass="9589">MLAPRNWELRNLNIKSDKEDGRAGQPKDYMLKKHGSGGGSVKLGAQELDNIIGQVFAMKMPAVQPNDSLSKTWQQFWLSEIGSSRT</sequence>
<evidence type="ECO:0000313" key="2">
    <source>
        <dbReference type="Proteomes" id="UP001497512"/>
    </source>
</evidence>
<evidence type="ECO:0000313" key="1">
    <source>
        <dbReference type="EMBL" id="CAK9229806.1"/>
    </source>
</evidence>
<protein>
    <submittedName>
        <fullName evidence="1">Uncharacterized protein</fullName>
    </submittedName>
</protein>
<accession>A0ABP0UVV4</accession>
<gene>
    <name evidence="1" type="ORF">CSSPTR1EN2_LOCUS19917</name>
</gene>
<keyword evidence="2" id="KW-1185">Reference proteome</keyword>
<dbReference type="Proteomes" id="UP001497512">
    <property type="component" value="Chromosome 6"/>
</dbReference>
<dbReference type="EMBL" id="OZ019898">
    <property type="protein sequence ID" value="CAK9229806.1"/>
    <property type="molecule type" value="Genomic_DNA"/>
</dbReference>